<reference evidence="1" key="2">
    <citation type="journal article" date="2015" name="Fish Shellfish Immunol.">
        <title>Early steps in the European eel (Anguilla anguilla)-Vibrio vulnificus interaction in the gills: Role of the RtxA13 toxin.</title>
        <authorList>
            <person name="Callol A."/>
            <person name="Pajuelo D."/>
            <person name="Ebbesson L."/>
            <person name="Teles M."/>
            <person name="MacKenzie S."/>
            <person name="Amaro C."/>
        </authorList>
    </citation>
    <scope>NUCLEOTIDE SEQUENCE</scope>
</reference>
<protein>
    <submittedName>
        <fullName evidence="1">Uncharacterized protein</fullName>
    </submittedName>
</protein>
<proteinExistence type="predicted"/>
<reference evidence="1" key="1">
    <citation type="submission" date="2014-11" db="EMBL/GenBank/DDBJ databases">
        <authorList>
            <person name="Amaro Gonzalez C."/>
        </authorList>
    </citation>
    <scope>NUCLEOTIDE SEQUENCE</scope>
</reference>
<sequence>MAQISHRIGDIYGKEQRSAEMFVQDKDICQPL</sequence>
<dbReference type="AlphaFoldDB" id="A0A0E9UH44"/>
<name>A0A0E9UH44_ANGAN</name>
<evidence type="ECO:0000313" key="1">
    <source>
        <dbReference type="EMBL" id="JAH65214.1"/>
    </source>
</evidence>
<organism evidence="1">
    <name type="scientific">Anguilla anguilla</name>
    <name type="common">European freshwater eel</name>
    <name type="synonym">Muraena anguilla</name>
    <dbReference type="NCBI Taxonomy" id="7936"/>
    <lineage>
        <taxon>Eukaryota</taxon>
        <taxon>Metazoa</taxon>
        <taxon>Chordata</taxon>
        <taxon>Craniata</taxon>
        <taxon>Vertebrata</taxon>
        <taxon>Euteleostomi</taxon>
        <taxon>Actinopterygii</taxon>
        <taxon>Neopterygii</taxon>
        <taxon>Teleostei</taxon>
        <taxon>Anguilliformes</taxon>
        <taxon>Anguillidae</taxon>
        <taxon>Anguilla</taxon>
    </lineage>
</organism>
<dbReference type="EMBL" id="GBXM01043363">
    <property type="protein sequence ID" value="JAH65214.1"/>
    <property type="molecule type" value="Transcribed_RNA"/>
</dbReference>
<accession>A0A0E9UH44</accession>